<dbReference type="InterPro" id="IPR003594">
    <property type="entry name" value="HATPase_dom"/>
</dbReference>
<dbReference type="Proteomes" id="UP000295727">
    <property type="component" value="Chromosome 3"/>
</dbReference>
<keyword evidence="8" id="KW-1185">Reference proteome</keyword>
<dbReference type="SUPFAM" id="SSF47384">
    <property type="entry name" value="Homodimeric domain of signal transducing histidine kinase"/>
    <property type="match status" value="1"/>
</dbReference>
<dbReference type="PROSITE" id="PS50109">
    <property type="entry name" value="HIS_KIN"/>
    <property type="match status" value="1"/>
</dbReference>
<dbReference type="CDD" id="cd00082">
    <property type="entry name" value="HisKA"/>
    <property type="match status" value="1"/>
</dbReference>
<dbReference type="GO" id="GO:0000155">
    <property type="term" value="F:phosphorelay sensor kinase activity"/>
    <property type="evidence" value="ECO:0007669"/>
    <property type="project" value="InterPro"/>
</dbReference>
<evidence type="ECO:0000256" key="5">
    <source>
        <dbReference type="SAM" id="Phobius"/>
    </source>
</evidence>
<evidence type="ECO:0000256" key="1">
    <source>
        <dbReference type="ARBA" id="ARBA00000085"/>
    </source>
</evidence>
<dbReference type="PANTHER" id="PTHR43065">
    <property type="entry name" value="SENSOR HISTIDINE KINASE"/>
    <property type="match status" value="1"/>
</dbReference>
<protein>
    <recommendedName>
        <fullName evidence="2">histidine kinase</fullName>
        <ecNumber evidence="2">2.7.13.3</ecNumber>
    </recommendedName>
</protein>
<dbReference type="PANTHER" id="PTHR43065:SF42">
    <property type="entry name" value="TWO-COMPONENT SENSOR PPRA"/>
    <property type="match status" value="1"/>
</dbReference>
<feature type="transmembrane region" description="Helical" evidence="5">
    <location>
        <begin position="69"/>
        <end position="92"/>
    </location>
</feature>
<gene>
    <name evidence="7" type="ORF">E1956_30220</name>
</gene>
<dbReference type="KEGG" id="ppai:E1956_30220"/>
<keyword evidence="5" id="KW-0812">Transmembrane</keyword>
<dbReference type="EMBL" id="CP038150">
    <property type="protein sequence ID" value="QBR01466.1"/>
    <property type="molecule type" value="Genomic_DNA"/>
</dbReference>
<dbReference type="OrthoDB" id="8559580at2"/>
<dbReference type="InterPro" id="IPR036097">
    <property type="entry name" value="HisK_dim/P_sf"/>
</dbReference>
<dbReference type="SMART" id="SM00388">
    <property type="entry name" value="HisKA"/>
    <property type="match status" value="1"/>
</dbReference>
<comment type="catalytic activity">
    <reaction evidence="1">
        <text>ATP + protein L-histidine = ADP + protein N-phospho-L-histidine.</text>
        <dbReference type="EC" id="2.7.13.3"/>
    </reaction>
</comment>
<dbReference type="SUPFAM" id="SSF55874">
    <property type="entry name" value="ATPase domain of HSP90 chaperone/DNA topoisomerase II/histidine kinase"/>
    <property type="match status" value="1"/>
</dbReference>
<keyword evidence="5" id="KW-1133">Transmembrane helix</keyword>
<keyword evidence="3" id="KW-0597">Phosphoprotein</keyword>
<dbReference type="SMART" id="SM00387">
    <property type="entry name" value="HATPase_c"/>
    <property type="match status" value="1"/>
</dbReference>
<feature type="region of interest" description="Disordered" evidence="4">
    <location>
        <begin position="700"/>
        <end position="725"/>
    </location>
</feature>
<name>A0A4P7CYU0_9BURK</name>
<dbReference type="Gene3D" id="3.30.565.10">
    <property type="entry name" value="Histidine kinase-like ATPase, C-terminal domain"/>
    <property type="match status" value="1"/>
</dbReference>
<evidence type="ECO:0000313" key="8">
    <source>
        <dbReference type="Proteomes" id="UP000295727"/>
    </source>
</evidence>
<dbReference type="AlphaFoldDB" id="A0A4P7CYU0"/>
<dbReference type="InterPro" id="IPR004358">
    <property type="entry name" value="Sig_transdc_His_kin-like_C"/>
</dbReference>
<evidence type="ECO:0000256" key="3">
    <source>
        <dbReference type="ARBA" id="ARBA00022553"/>
    </source>
</evidence>
<evidence type="ECO:0000259" key="6">
    <source>
        <dbReference type="PROSITE" id="PS50109"/>
    </source>
</evidence>
<sequence>MNVEHNARSVPAGCATKHGARAATTSRMKIALEYTVQARFVRTHRASRRLPALAKGMHRTMRVRSRAHGISWLLAHAIRLGLFLFCLGNTAACLATEPARVLLLIGADPSQPAVFVQIHGIRRALDAGLPGDAEVYLDSIDGFRFGDEHLAQEFLALLQKKYKGQHIDLVIAMGTHAADFALAYRTMIWPGTPVLFSSVADTWVQQHSLPPGIAVLPFPTDIGQTISIAQALQPQARRLIVVGGVTDVDKEMVDRVVNTVSNEPGRWTTVERWEGLGVDELQRRLAGLGKDDAVLYATIYRDRDGHRYFPYQLLQPMVRASRAPIYGWYSTYLDGGITAGGVYDLAENGVNTGNAAVAILKNGGKFTGVALPPMPVRCVANATELKRFGLSASNLPKDCELINLPPSIFREYRGTMLALLGVLLAQAVTIVALITQRRRRCSAEAEAAARGNELARAARFATAGELSASIAHEVGQPLGAILSNADAAELLVTSPHVDVEELQDILSDVKRDALRANDVVQRLRALLQKQSIVFAPIPLDATLRGSLPLLEPEARRRTIRIETQFGAGDLEVMGDHVQIQQVLLNLAMNAMDAMHETAPEHRVLTLVTRQDGEGVEIVVADRGSGFLVGSAEQLFEPFYTTKPHGMGLGLSIVRSIVEAHHGRVDAALRGGGGAQIVVWLPLVQGRHRSGATADLAAAASAGEVSQRDEAHARRAPNQAGERFSS</sequence>
<organism evidence="7 8">
    <name type="scientific">Paraburkholderia pallida</name>
    <dbReference type="NCBI Taxonomy" id="2547399"/>
    <lineage>
        <taxon>Bacteria</taxon>
        <taxon>Pseudomonadati</taxon>
        <taxon>Pseudomonadota</taxon>
        <taxon>Betaproteobacteria</taxon>
        <taxon>Burkholderiales</taxon>
        <taxon>Burkholderiaceae</taxon>
        <taxon>Paraburkholderia</taxon>
    </lineage>
</organism>
<keyword evidence="5" id="KW-0472">Membrane</keyword>
<feature type="domain" description="Histidine kinase" evidence="6">
    <location>
        <begin position="469"/>
        <end position="684"/>
    </location>
</feature>
<evidence type="ECO:0000313" key="7">
    <source>
        <dbReference type="EMBL" id="QBR01466.1"/>
    </source>
</evidence>
<dbReference type="PRINTS" id="PR00344">
    <property type="entry name" value="BCTRLSENSOR"/>
</dbReference>
<reference evidence="7 8" key="1">
    <citation type="submission" date="2019-03" db="EMBL/GenBank/DDBJ databases">
        <title>Paraburkholderia sp. 7MH5, isolated from subtropical forest soil.</title>
        <authorList>
            <person name="Gao Z.-H."/>
            <person name="Qiu L.-H."/>
        </authorList>
    </citation>
    <scope>NUCLEOTIDE SEQUENCE [LARGE SCALE GENOMIC DNA]</scope>
    <source>
        <strain evidence="7 8">7MH5</strain>
    </source>
</reference>
<accession>A0A4P7CYU0</accession>
<dbReference type="InterPro" id="IPR003661">
    <property type="entry name" value="HisK_dim/P_dom"/>
</dbReference>
<dbReference type="EC" id="2.7.13.3" evidence="2"/>
<evidence type="ECO:0000256" key="2">
    <source>
        <dbReference type="ARBA" id="ARBA00012438"/>
    </source>
</evidence>
<dbReference type="InterPro" id="IPR036890">
    <property type="entry name" value="HATPase_C_sf"/>
</dbReference>
<dbReference type="Gene3D" id="3.40.50.2300">
    <property type="match status" value="2"/>
</dbReference>
<dbReference type="Pfam" id="PF02518">
    <property type="entry name" value="HATPase_c"/>
    <property type="match status" value="1"/>
</dbReference>
<proteinExistence type="predicted"/>
<evidence type="ECO:0000256" key="4">
    <source>
        <dbReference type="SAM" id="MobiDB-lite"/>
    </source>
</evidence>
<feature type="transmembrane region" description="Helical" evidence="5">
    <location>
        <begin position="416"/>
        <end position="434"/>
    </location>
</feature>
<dbReference type="InterPro" id="IPR005467">
    <property type="entry name" value="His_kinase_dom"/>
</dbReference>
<dbReference type="Gene3D" id="1.10.287.130">
    <property type="match status" value="1"/>
</dbReference>